<feature type="transmembrane region" description="Helical" evidence="2">
    <location>
        <begin position="12"/>
        <end position="29"/>
    </location>
</feature>
<sequence>MDEEEMKSGRKVALEVAVILTAYMVLLIAHEVTTLPKLVEQELPSHMRLHGTAHAGRSYATSATAYHRHQHHHLHGHTPQNTPLNHPTTTTNNNLPHPKKELEQEVTLQSYISQPLRKRPRPLRHALPQSRTEETEAKTEHREET</sequence>
<proteinExistence type="predicted"/>
<feature type="compositionally biased region" description="Basic residues" evidence="1">
    <location>
        <begin position="66"/>
        <end position="76"/>
    </location>
</feature>
<keyword evidence="2" id="KW-0812">Transmembrane</keyword>
<feature type="compositionally biased region" description="Low complexity" evidence="1">
    <location>
        <begin position="77"/>
        <end position="96"/>
    </location>
</feature>
<reference evidence="3" key="2">
    <citation type="submission" date="2023-05" db="EMBL/GenBank/DDBJ databases">
        <authorList>
            <consortium name="Lawrence Berkeley National Laboratory"/>
            <person name="Steindorff A."/>
            <person name="Hensen N."/>
            <person name="Bonometti L."/>
            <person name="Westerberg I."/>
            <person name="Brannstrom I.O."/>
            <person name="Guillou S."/>
            <person name="Cros-Aarteil S."/>
            <person name="Calhoun S."/>
            <person name="Haridas S."/>
            <person name="Kuo A."/>
            <person name="Mondo S."/>
            <person name="Pangilinan J."/>
            <person name="Riley R."/>
            <person name="Labutti K."/>
            <person name="Andreopoulos B."/>
            <person name="Lipzen A."/>
            <person name="Chen C."/>
            <person name="Yanf M."/>
            <person name="Daum C."/>
            <person name="Ng V."/>
            <person name="Clum A."/>
            <person name="Ohm R."/>
            <person name="Martin F."/>
            <person name="Silar P."/>
            <person name="Natvig D."/>
            <person name="Lalanne C."/>
            <person name="Gautier V."/>
            <person name="Ament-Velasquez S.L."/>
            <person name="Kruys A."/>
            <person name="Hutchinson M.I."/>
            <person name="Powell A.J."/>
            <person name="Barry K."/>
            <person name="Miller A.N."/>
            <person name="Grigoriev I.V."/>
            <person name="Debuchy R."/>
            <person name="Gladieux P."/>
            <person name="Thoren M.H."/>
            <person name="Johannesson H."/>
        </authorList>
    </citation>
    <scope>NUCLEOTIDE SEQUENCE</scope>
    <source>
        <strain evidence="3">CBS 892.96</strain>
    </source>
</reference>
<evidence type="ECO:0000256" key="1">
    <source>
        <dbReference type="SAM" id="MobiDB-lite"/>
    </source>
</evidence>
<keyword evidence="2" id="KW-1133">Transmembrane helix</keyword>
<dbReference type="Proteomes" id="UP001302321">
    <property type="component" value="Unassembled WGS sequence"/>
</dbReference>
<comment type="caution">
    <text evidence="3">The sequence shown here is derived from an EMBL/GenBank/DDBJ whole genome shotgun (WGS) entry which is preliminary data.</text>
</comment>
<dbReference type="AlphaFoldDB" id="A0AAN6WCF9"/>
<gene>
    <name evidence="3" type="ORF">QBC36DRAFT_287589</name>
</gene>
<evidence type="ECO:0000256" key="2">
    <source>
        <dbReference type="SAM" id="Phobius"/>
    </source>
</evidence>
<evidence type="ECO:0000313" key="3">
    <source>
        <dbReference type="EMBL" id="KAK4179399.1"/>
    </source>
</evidence>
<keyword evidence="2" id="KW-0472">Membrane</keyword>
<organism evidence="3 4">
    <name type="scientific">Triangularia setosa</name>
    <dbReference type="NCBI Taxonomy" id="2587417"/>
    <lineage>
        <taxon>Eukaryota</taxon>
        <taxon>Fungi</taxon>
        <taxon>Dikarya</taxon>
        <taxon>Ascomycota</taxon>
        <taxon>Pezizomycotina</taxon>
        <taxon>Sordariomycetes</taxon>
        <taxon>Sordariomycetidae</taxon>
        <taxon>Sordariales</taxon>
        <taxon>Podosporaceae</taxon>
        <taxon>Triangularia</taxon>
    </lineage>
</organism>
<feature type="region of interest" description="Disordered" evidence="1">
    <location>
        <begin position="65"/>
        <end position="145"/>
    </location>
</feature>
<name>A0AAN6WCF9_9PEZI</name>
<evidence type="ECO:0000313" key="4">
    <source>
        <dbReference type="Proteomes" id="UP001302321"/>
    </source>
</evidence>
<accession>A0AAN6WCF9</accession>
<reference evidence="3" key="1">
    <citation type="journal article" date="2023" name="Mol. Phylogenet. Evol.">
        <title>Genome-scale phylogeny and comparative genomics of the fungal order Sordariales.</title>
        <authorList>
            <person name="Hensen N."/>
            <person name="Bonometti L."/>
            <person name="Westerberg I."/>
            <person name="Brannstrom I.O."/>
            <person name="Guillou S."/>
            <person name="Cros-Aarteil S."/>
            <person name="Calhoun S."/>
            <person name="Haridas S."/>
            <person name="Kuo A."/>
            <person name="Mondo S."/>
            <person name="Pangilinan J."/>
            <person name="Riley R."/>
            <person name="LaButti K."/>
            <person name="Andreopoulos B."/>
            <person name="Lipzen A."/>
            <person name="Chen C."/>
            <person name="Yan M."/>
            <person name="Daum C."/>
            <person name="Ng V."/>
            <person name="Clum A."/>
            <person name="Steindorff A."/>
            <person name="Ohm R.A."/>
            <person name="Martin F."/>
            <person name="Silar P."/>
            <person name="Natvig D.O."/>
            <person name="Lalanne C."/>
            <person name="Gautier V."/>
            <person name="Ament-Velasquez S.L."/>
            <person name="Kruys A."/>
            <person name="Hutchinson M.I."/>
            <person name="Powell A.J."/>
            <person name="Barry K."/>
            <person name="Miller A.N."/>
            <person name="Grigoriev I.V."/>
            <person name="Debuchy R."/>
            <person name="Gladieux P."/>
            <person name="Hiltunen Thoren M."/>
            <person name="Johannesson H."/>
        </authorList>
    </citation>
    <scope>NUCLEOTIDE SEQUENCE</scope>
    <source>
        <strain evidence="3">CBS 892.96</strain>
    </source>
</reference>
<protein>
    <submittedName>
        <fullName evidence="3">Uncharacterized protein</fullName>
    </submittedName>
</protein>
<feature type="compositionally biased region" description="Basic and acidic residues" evidence="1">
    <location>
        <begin position="131"/>
        <end position="145"/>
    </location>
</feature>
<keyword evidence="4" id="KW-1185">Reference proteome</keyword>
<dbReference type="EMBL" id="MU866117">
    <property type="protein sequence ID" value="KAK4179399.1"/>
    <property type="molecule type" value="Genomic_DNA"/>
</dbReference>